<dbReference type="PANTHER" id="PTHR21563">
    <property type="entry name" value="ZINC FINGER C3H1 DOMAIN-CONTAINING PROTEIN"/>
    <property type="match status" value="1"/>
</dbReference>
<protein>
    <recommendedName>
        <fullName evidence="3">Putative zinc-finger domain-containing protein</fullName>
    </recommendedName>
</protein>
<dbReference type="SUPFAM" id="SSF48452">
    <property type="entry name" value="TPR-like"/>
    <property type="match status" value="1"/>
</dbReference>
<feature type="compositionally biased region" description="Basic and acidic residues" evidence="2">
    <location>
        <begin position="568"/>
        <end position="584"/>
    </location>
</feature>
<feature type="region of interest" description="Disordered" evidence="2">
    <location>
        <begin position="565"/>
        <end position="593"/>
    </location>
</feature>
<feature type="domain" description="Putative zinc-finger" evidence="3">
    <location>
        <begin position="844"/>
        <end position="864"/>
    </location>
</feature>
<feature type="compositionally biased region" description="Polar residues" evidence="2">
    <location>
        <begin position="608"/>
        <end position="634"/>
    </location>
</feature>
<dbReference type="OrthoDB" id="1922977at2759"/>
<feature type="coiled-coil region" evidence="1">
    <location>
        <begin position="483"/>
        <end position="510"/>
    </location>
</feature>
<feature type="region of interest" description="Disordered" evidence="2">
    <location>
        <begin position="606"/>
        <end position="637"/>
    </location>
</feature>
<feature type="compositionally biased region" description="Basic and acidic residues" evidence="2">
    <location>
        <begin position="664"/>
        <end position="674"/>
    </location>
</feature>
<feature type="region of interest" description="Disordered" evidence="2">
    <location>
        <begin position="14"/>
        <end position="58"/>
    </location>
</feature>
<evidence type="ECO:0000256" key="2">
    <source>
        <dbReference type="SAM" id="MobiDB-lite"/>
    </source>
</evidence>
<evidence type="ECO:0000313" key="4">
    <source>
        <dbReference type="EMBL" id="KAI0503497.1"/>
    </source>
</evidence>
<evidence type="ECO:0000313" key="5">
    <source>
        <dbReference type="Proteomes" id="UP000829196"/>
    </source>
</evidence>
<keyword evidence="1" id="KW-0175">Coiled coil</keyword>
<comment type="caution">
    <text evidence="4">The sequence shown here is derived from an EMBL/GenBank/DDBJ whole genome shotgun (WGS) entry which is preliminary data.</text>
</comment>
<feature type="region of interest" description="Disordered" evidence="2">
    <location>
        <begin position="146"/>
        <end position="167"/>
    </location>
</feature>
<reference evidence="4" key="1">
    <citation type="journal article" date="2022" name="Front. Genet.">
        <title>Chromosome-Scale Assembly of the Dendrobium nobile Genome Provides Insights Into the Molecular Mechanism of the Biosynthesis of the Medicinal Active Ingredient of Dendrobium.</title>
        <authorList>
            <person name="Xu Q."/>
            <person name="Niu S.-C."/>
            <person name="Li K.-L."/>
            <person name="Zheng P.-J."/>
            <person name="Zhang X.-J."/>
            <person name="Jia Y."/>
            <person name="Liu Y."/>
            <person name="Niu Y.-X."/>
            <person name="Yu L.-H."/>
            <person name="Chen D.-F."/>
            <person name="Zhang G.-Q."/>
        </authorList>
    </citation>
    <scope>NUCLEOTIDE SEQUENCE</scope>
    <source>
        <tissue evidence="4">Leaf</tissue>
    </source>
</reference>
<sequence>MEEIEELRAKAIASMPFSTNPNSSSTAAAISGGGGCGGGELKSLKSREEGEVSSGEDAELPTCYVAPTNSSNFTEAVSCTSKNNAINTVKNALTARSSTLDMRLQPSAMQNYQKHYHNHFKRKLPVRSLSSQAFHWHAKESNNNLVISFSDDDSGSESEERYPEKDAKRMDGALIAHDSRIAVTSLPKPIDGIERESDGSKPLPKKGIANHETISSADSDYETSCGAQGPSAKNGSLLNRQNPAILTSACQELGHVQDSTLTDQRLELLRLEVAAREKKLKVQNRSVLQKGAAVGSDANQQGLHVMNAEAQETGSRRHGYDANLEFEVDESSKKRLKHDKSSSACDVDVASMPENYRTFQVDNSCSHHQPDSNNTIKSSVIKSKDSFLTLSAANLHDKDLSENDDVAKNGRSEKFSKKAGVSNLLSNNVSSMHNIKGNQQMIPATDVFMPLKTLSIHKSSGFGGSVNNEANTTEEGNMSFHSLLRLEELLDKELEEAQEYRCECEIEERLALKSYRKAQRSLVEANERCTFLYRKRELFSAKCGAFVIEASKSIYPSDWLCQQIPNEDQSHEPDASTSVHKENGSLDGAVLPTHKPTMSMDVDGEDFPSSNRVVESRSTLVNVQTEKAPSIDSSQDYERLEASLRSELVARLGLRASSKMNDTSQRRFDIEKRAGSVAEDLESSQDMERSPLPHDMMPIPEEKETAKLDGIESTQERSPLLGAPLDFKSLANAASNEELHSIADLGTSNSFPINSGSPIKTAVFSLPSSDLHSVCRHVYKIFPRCHIDTFNMKENDNIVTSKEVGVTDFIPDNVGEFLNFKRPAPMGYWGIFESSINIDPFWPLCMFEFRGKCNDEECPWQHMKADCHATCLRNGKLNATRFPCSALLHILPIPTYQIGPYLIKADSHQSQSLLARGNWQYQQRGFCASFSIPFSVQRILPLDAPCLQPGDDPVADNYNWNRLCLFYRSQDGNVSFKEQIKQGSADGEQLLEMALDQYDGDLCEPGRRKALSLLSHAIESDPSSVVLWVVFLHIYYRKEKAIGKDDMFLHAVRYNKDSYELWLLYINSRMLCEDRLNAYDGVLNVLCHIGGRVGRKHLSPYILDIFLQMIDFLCMSGNVDKVIIRICGLLPSNEFEECSGNPLRDICTCLTVPDRCLFWISCIYFIVYEKLPHATVQQFEFAKSLPFGLDWPSAQLTSDRKALALEVMKLAAAEMASYLDDNPNEIDEASSQSMHFLAVSHVKCVAALLGFPGYTELLDKYLKLYPSCIELVLMAVRSRRNCVTDSEFVAFEEALYHWPKETPGIQCLWNQYVEYALTNDRIDLAEKTMARWYQDFPKFRDFSSFCALETEISFDSSSHINSTGAVQSKTKDDAFGFLNLFLYCMLQKSAVDARCAIDKSLELAAPEDYNHFIMEHALFMASTNIESQKHFPLRTLSSLINRYLVDFRSSLHLEPLSRRFIRTIKNPRIQQMVNNILGPVSMTSTLINSVLKVCYGPSLLPENFNDIKEAFSFVEFLMEITPTNYELALSVYRICSRSFNSVKFWAGTLLINSIFQSAPAAPEHVWLEAAEVLKTSESLEINLRFHKQAISVYPFSVKLWQSYANLYSSAGETSEIIEAAQARGIDLNSFLN</sequence>
<feature type="region of interest" description="Disordered" evidence="2">
    <location>
        <begin position="186"/>
        <end position="238"/>
    </location>
</feature>
<feature type="compositionally biased region" description="Gly residues" evidence="2">
    <location>
        <begin position="31"/>
        <end position="40"/>
    </location>
</feature>
<evidence type="ECO:0000259" key="3">
    <source>
        <dbReference type="Pfam" id="PF10650"/>
    </source>
</evidence>
<dbReference type="PANTHER" id="PTHR21563:SF3">
    <property type="entry name" value="ZINC FINGER C3H1 DOMAIN-CONTAINING PROTEIN"/>
    <property type="match status" value="1"/>
</dbReference>
<accession>A0A8T3B1R4</accession>
<dbReference type="Pfam" id="PF10650">
    <property type="entry name" value="zf-C3H1"/>
    <property type="match status" value="1"/>
</dbReference>
<name>A0A8T3B1R4_DENNO</name>
<dbReference type="EMBL" id="JAGYWB010000011">
    <property type="protein sequence ID" value="KAI0503497.1"/>
    <property type="molecule type" value="Genomic_DNA"/>
</dbReference>
<gene>
    <name evidence="4" type="ORF">KFK09_014431</name>
</gene>
<feature type="region of interest" description="Disordered" evidence="2">
    <location>
        <begin position="660"/>
        <end position="698"/>
    </location>
</feature>
<dbReference type="InterPro" id="IPR011990">
    <property type="entry name" value="TPR-like_helical_dom_sf"/>
</dbReference>
<organism evidence="4 5">
    <name type="scientific">Dendrobium nobile</name>
    <name type="common">Orchid</name>
    <dbReference type="NCBI Taxonomy" id="94219"/>
    <lineage>
        <taxon>Eukaryota</taxon>
        <taxon>Viridiplantae</taxon>
        <taxon>Streptophyta</taxon>
        <taxon>Embryophyta</taxon>
        <taxon>Tracheophyta</taxon>
        <taxon>Spermatophyta</taxon>
        <taxon>Magnoliopsida</taxon>
        <taxon>Liliopsida</taxon>
        <taxon>Asparagales</taxon>
        <taxon>Orchidaceae</taxon>
        <taxon>Epidendroideae</taxon>
        <taxon>Malaxideae</taxon>
        <taxon>Dendrobiinae</taxon>
        <taxon>Dendrobium</taxon>
    </lineage>
</organism>
<keyword evidence="5" id="KW-1185">Reference proteome</keyword>
<evidence type="ECO:0000256" key="1">
    <source>
        <dbReference type="SAM" id="Coils"/>
    </source>
</evidence>
<dbReference type="InterPro" id="IPR039278">
    <property type="entry name" value="Red1"/>
</dbReference>
<proteinExistence type="predicted"/>
<dbReference type="Proteomes" id="UP000829196">
    <property type="component" value="Unassembled WGS sequence"/>
</dbReference>
<feature type="compositionally biased region" description="Low complexity" evidence="2">
    <location>
        <begin position="14"/>
        <end position="30"/>
    </location>
</feature>
<dbReference type="GO" id="GO:0005634">
    <property type="term" value="C:nucleus"/>
    <property type="evidence" value="ECO:0007669"/>
    <property type="project" value="TreeGrafter"/>
</dbReference>
<feature type="compositionally biased region" description="Basic and acidic residues" evidence="2">
    <location>
        <begin position="158"/>
        <end position="167"/>
    </location>
</feature>
<dbReference type="GO" id="GO:0000178">
    <property type="term" value="C:exosome (RNase complex)"/>
    <property type="evidence" value="ECO:0007669"/>
    <property type="project" value="TreeGrafter"/>
</dbReference>
<dbReference type="InterPro" id="IPR019607">
    <property type="entry name" value="Putative_zinc-finger_domain"/>
</dbReference>